<keyword evidence="2 8" id="KW-0645">Protease</keyword>
<evidence type="ECO:0000256" key="1">
    <source>
        <dbReference type="ARBA" id="ARBA00008136"/>
    </source>
</evidence>
<dbReference type="Proteomes" id="UP001597201">
    <property type="component" value="Unassembled WGS sequence"/>
</dbReference>
<dbReference type="Pfam" id="PF02586">
    <property type="entry name" value="SRAP"/>
    <property type="match status" value="1"/>
</dbReference>
<dbReference type="InterPro" id="IPR036590">
    <property type="entry name" value="SRAP-like"/>
</dbReference>
<keyword evidence="10" id="KW-1185">Reference proteome</keyword>
<dbReference type="GO" id="GO:0016787">
    <property type="term" value="F:hydrolase activity"/>
    <property type="evidence" value="ECO:0007669"/>
    <property type="project" value="UniProtKB-KW"/>
</dbReference>
<dbReference type="EMBL" id="JBHTMY010000003">
    <property type="protein sequence ID" value="MFD1315976.1"/>
    <property type="molecule type" value="Genomic_DNA"/>
</dbReference>
<dbReference type="PANTHER" id="PTHR13604">
    <property type="entry name" value="DC12-RELATED"/>
    <property type="match status" value="1"/>
</dbReference>
<comment type="caution">
    <text evidence="9">The sequence shown here is derived from an EMBL/GenBank/DDBJ whole genome shotgun (WGS) entry which is preliminary data.</text>
</comment>
<proteinExistence type="inferred from homology"/>
<evidence type="ECO:0000256" key="7">
    <source>
        <dbReference type="ARBA" id="ARBA00023239"/>
    </source>
</evidence>
<dbReference type="EC" id="3.4.-.-" evidence="8"/>
<keyword evidence="6" id="KW-0238">DNA-binding</keyword>
<keyword evidence="4 8" id="KW-0378">Hydrolase</keyword>
<evidence type="ECO:0000313" key="10">
    <source>
        <dbReference type="Proteomes" id="UP001597201"/>
    </source>
</evidence>
<keyword evidence="3" id="KW-0227">DNA damage</keyword>
<evidence type="ECO:0000256" key="5">
    <source>
        <dbReference type="ARBA" id="ARBA00023124"/>
    </source>
</evidence>
<sequence length="214" mass="25300">MCFYSKLSKKAEEIESKLKAKFKDKTSYVPQQEIKAFDFPQIPIITSENEQLIDFFQWGLIPEFSNNDDIKQFTLNAKIETLHSKPSFQLYTSNRCLIPADGFYEWQWLDQKGKKKEKYLISLPHDELFCFAGIWSSWQNPIDHSQLNTFTIITTQANELMSEIHNSKKRMPIILTQRNQKNWLFGENLENFKNPKVDLVATKLNKENQQYTLF</sequence>
<evidence type="ECO:0000313" key="9">
    <source>
        <dbReference type="EMBL" id="MFD1315976.1"/>
    </source>
</evidence>
<gene>
    <name evidence="9" type="ORF">ACFQ39_10135</name>
</gene>
<comment type="similarity">
    <text evidence="1 8">Belongs to the SOS response-associated peptidase family.</text>
</comment>
<evidence type="ECO:0000256" key="8">
    <source>
        <dbReference type="RuleBase" id="RU364100"/>
    </source>
</evidence>
<name>A0ABW3Y407_9FLAO</name>
<keyword evidence="5" id="KW-0190">Covalent protein-DNA linkage</keyword>
<dbReference type="InterPro" id="IPR003738">
    <property type="entry name" value="SRAP"/>
</dbReference>
<keyword evidence="7" id="KW-0456">Lyase</keyword>
<evidence type="ECO:0000256" key="3">
    <source>
        <dbReference type="ARBA" id="ARBA00022763"/>
    </source>
</evidence>
<reference evidence="10" key="1">
    <citation type="journal article" date="2019" name="Int. J. Syst. Evol. Microbiol.">
        <title>The Global Catalogue of Microorganisms (GCM) 10K type strain sequencing project: providing services to taxonomists for standard genome sequencing and annotation.</title>
        <authorList>
            <consortium name="The Broad Institute Genomics Platform"/>
            <consortium name="The Broad Institute Genome Sequencing Center for Infectious Disease"/>
            <person name="Wu L."/>
            <person name="Ma J."/>
        </authorList>
    </citation>
    <scope>NUCLEOTIDE SEQUENCE [LARGE SCALE GENOMIC DNA]</scope>
    <source>
        <strain evidence="10">CCUG 61485</strain>
    </source>
</reference>
<evidence type="ECO:0000256" key="6">
    <source>
        <dbReference type="ARBA" id="ARBA00023125"/>
    </source>
</evidence>
<dbReference type="RefSeq" id="WP_377178663.1">
    <property type="nucleotide sequence ID" value="NZ_JBHTMY010000003.1"/>
</dbReference>
<evidence type="ECO:0000256" key="4">
    <source>
        <dbReference type="ARBA" id="ARBA00022801"/>
    </source>
</evidence>
<dbReference type="Gene3D" id="3.90.1680.10">
    <property type="entry name" value="SOS response associated peptidase-like"/>
    <property type="match status" value="1"/>
</dbReference>
<accession>A0ABW3Y407</accession>
<dbReference type="PANTHER" id="PTHR13604:SF0">
    <property type="entry name" value="ABASIC SITE PROCESSING PROTEIN HMCES"/>
    <property type="match status" value="1"/>
</dbReference>
<protein>
    <recommendedName>
        <fullName evidence="8">Abasic site processing protein</fullName>
        <ecNumber evidence="8">3.4.-.-</ecNumber>
    </recommendedName>
</protein>
<organism evidence="9 10">
    <name type="scientific">Namhaeicola litoreus</name>
    <dbReference type="NCBI Taxonomy" id="1052145"/>
    <lineage>
        <taxon>Bacteria</taxon>
        <taxon>Pseudomonadati</taxon>
        <taxon>Bacteroidota</taxon>
        <taxon>Flavobacteriia</taxon>
        <taxon>Flavobacteriales</taxon>
        <taxon>Flavobacteriaceae</taxon>
        <taxon>Namhaeicola</taxon>
    </lineage>
</organism>
<dbReference type="SUPFAM" id="SSF143081">
    <property type="entry name" value="BB1717-like"/>
    <property type="match status" value="1"/>
</dbReference>
<evidence type="ECO:0000256" key="2">
    <source>
        <dbReference type="ARBA" id="ARBA00022670"/>
    </source>
</evidence>